<organism evidence="1 2">
    <name type="scientific">Phaseolus vulgaris</name>
    <name type="common">Kidney bean</name>
    <name type="synonym">French bean</name>
    <dbReference type="NCBI Taxonomy" id="3885"/>
    <lineage>
        <taxon>Eukaryota</taxon>
        <taxon>Viridiplantae</taxon>
        <taxon>Streptophyta</taxon>
        <taxon>Embryophyta</taxon>
        <taxon>Tracheophyta</taxon>
        <taxon>Spermatophyta</taxon>
        <taxon>Magnoliopsida</taxon>
        <taxon>eudicotyledons</taxon>
        <taxon>Gunneridae</taxon>
        <taxon>Pentapetalae</taxon>
        <taxon>rosids</taxon>
        <taxon>fabids</taxon>
        <taxon>Fabales</taxon>
        <taxon>Fabaceae</taxon>
        <taxon>Papilionoideae</taxon>
        <taxon>50 kb inversion clade</taxon>
        <taxon>NPAAA clade</taxon>
        <taxon>indigoferoid/millettioid clade</taxon>
        <taxon>Phaseoleae</taxon>
        <taxon>Phaseolus</taxon>
    </lineage>
</organism>
<evidence type="ECO:0008006" key="3">
    <source>
        <dbReference type="Google" id="ProtNLM"/>
    </source>
</evidence>
<accession>V7ASM7</accession>
<evidence type="ECO:0000313" key="1">
    <source>
        <dbReference type="EMBL" id="ESW08315.1"/>
    </source>
</evidence>
<name>V7ASM7_PHAVU</name>
<reference evidence="2" key="1">
    <citation type="journal article" date="2014" name="Nat. Genet.">
        <title>A reference genome for common bean and genome-wide analysis of dual domestications.</title>
        <authorList>
            <person name="Schmutz J."/>
            <person name="McClean P.E."/>
            <person name="Mamidi S."/>
            <person name="Wu G.A."/>
            <person name="Cannon S.B."/>
            <person name="Grimwood J."/>
            <person name="Jenkins J."/>
            <person name="Shu S."/>
            <person name="Song Q."/>
            <person name="Chavarro C."/>
            <person name="Torres-Torres M."/>
            <person name="Geffroy V."/>
            <person name="Moghaddam S.M."/>
            <person name="Gao D."/>
            <person name="Abernathy B."/>
            <person name="Barry K."/>
            <person name="Blair M."/>
            <person name="Brick M.A."/>
            <person name="Chovatia M."/>
            <person name="Gepts P."/>
            <person name="Goodstein D.M."/>
            <person name="Gonzales M."/>
            <person name="Hellsten U."/>
            <person name="Hyten D.L."/>
            <person name="Jia G."/>
            <person name="Kelly J.D."/>
            <person name="Kudrna D."/>
            <person name="Lee R."/>
            <person name="Richard M.M."/>
            <person name="Miklas P.N."/>
            <person name="Osorno J.M."/>
            <person name="Rodrigues J."/>
            <person name="Thareau V."/>
            <person name="Urrea C.A."/>
            <person name="Wang M."/>
            <person name="Yu Y."/>
            <person name="Zhang M."/>
            <person name="Wing R.A."/>
            <person name="Cregan P.B."/>
            <person name="Rokhsar D.S."/>
            <person name="Jackson S.A."/>
        </authorList>
    </citation>
    <scope>NUCLEOTIDE SEQUENCE [LARGE SCALE GENOMIC DNA]</scope>
    <source>
        <strain evidence="2">cv. G19833</strain>
    </source>
</reference>
<dbReference type="STRING" id="3885.V7ASM7"/>
<sequence length="111" mass="12643">MVNSSSLPSPSQFLPNSVDEKLGDSNYLVWKQQVEPAIKSHKPHRFVVNLVIPSRFLFEDDCASGIINPAYEDQILLSWLQSTLSKTILSYVLGVVHSYKVWEQIHDHFST</sequence>
<proteinExistence type="predicted"/>
<dbReference type="OrthoDB" id="1745344at2759"/>
<dbReference type="AlphaFoldDB" id="V7ASM7"/>
<dbReference type="OMA" id="ICWINST"/>
<dbReference type="PANTHER" id="PTHR47481:SF30">
    <property type="entry name" value="CCHC-TYPE DOMAIN-CONTAINING PROTEIN"/>
    <property type="match status" value="1"/>
</dbReference>
<dbReference type="eggNOG" id="KOG0017">
    <property type="taxonomic scope" value="Eukaryota"/>
</dbReference>
<dbReference type="Gramene" id="ESW08315">
    <property type="protein sequence ID" value="ESW08315"/>
    <property type="gene ID" value="PHAVU_009G035600g"/>
</dbReference>
<gene>
    <name evidence="1" type="ORF">PHAVU_009G035600g</name>
</gene>
<keyword evidence="2" id="KW-1185">Reference proteome</keyword>
<protein>
    <recommendedName>
        <fullName evidence="3">Retrotransposon Copia-like N-terminal domain-containing protein</fullName>
    </recommendedName>
</protein>
<dbReference type="PANTHER" id="PTHR47481">
    <property type="match status" value="1"/>
</dbReference>
<dbReference type="EMBL" id="CM002296">
    <property type="protein sequence ID" value="ESW08315.1"/>
    <property type="molecule type" value="Genomic_DNA"/>
</dbReference>
<evidence type="ECO:0000313" key="2">
    <source>
        <dbReference type="Proteomes" id="UP000000226"/>
    </source>
</evidence>
<dbReference type="Proteomes" id="UP000000226">
    <property type="component" value="Chromosome 9"/>
</dbReference>